<sequence length="134" mass="15297">MFEFDHNDADYTVWLELDGKEYELNRFEISFGQEIDHKGQPQDEVRGGIIYATLSEIVPESIYDWAMKNRAKNGTVIFKISSGSSPLKIEFSNSYCLSFNRNIDAVGEGIKTKLVISPEELLINGISFDNHWVN</sequence>
<evidence type="ECO:0008006" key="3">
    <source>
        <dbReference type="Google" id="ProtNLM"/>
    </source>
</evidence>
<dbReference type="AlphaFoldDB" id="A0A368V641"/>
<protein>
    <recommendedName>
        <fullName evidence="3">Type VI secretion system needle protein Hcp</fullName>
    </recommendedName>
</protein>
<dbReference type="InterPro" id="IPR041408">
    <property type="entry name" value="Hcp_Tssd"/>
</dbReference>
<reference evidence="1 2" key="1">
    <citation type="submission" date="2018-07" db="EMBL/GenBank/DDBJ databases">
        <title>Freshwater and sediment microbial communities from various areas in North America, analyzing microbe dynamics in response to fracking.</title>
        <authorList>
            <person name="Lamendella R."/>
        </authorList>
    </citation>
    <scope>NUCLEOTIDE SEQUENCE [LARGE SCALE GENOMIC DNA]</scope>
    <source>
        <strain evidence="1 2">160A</strain>
    </source>
</reference>
<dbReference type="Proteomes" id="UP000252733">
    <property type="component" value="Unassembled WGS sequence"/>
</dbReference>
<gene>
    <name evidence="1" type="ORF">DFO77_10859</name>
</gene>
<keyword evidence="2" id="KW-1185">Reference proteome</keyword>
<name>A0A368V641_9BACT</name>
<dbReference type="RefSeq" id="WP_114436869.1">
    <property type="nucleotide sequence ID" value="NZ_QPIZ01000008.1"/>
</dbReference>
<dbReference type="Pfam" id="PF17642">
    <property type="entry name" value="TssD"/>
    <property type="match status" value="1"/>
</dbReference>
<dbReference type="EMBL" id="QPIZ01000008">
    <property type="protein sequence ID" value="RCW36617.1"/>
    <property type="molecule type" value="Genomic_DNA"/>
</dbReference>
<comment type="caution">
    <text evidence="1">The sequence shown here is derived from an EMBL/GenBank/DDBJ whole genome shotgun (WGS) entry which is preliminary data.</text>
</comment>
<organism evidence="1 2">
    <name type="scientific">Marinilabilia salmonicolor</name>
    <dbReference type="NCBI Taxonomy" id="989"/>
    <lineage>
        <taxon>Bacteria</taxon>
        <taxon>Pseudomonadati</taxon>
        <taxon>Bacteroidota</taxon>
        <taxon>Bacteroidia</taxon>
        <taxon>Marinilabiliales</taxon>
        <taxon>Marinilabiliaceae</taxon>
        <taxon>Marinilabilia</taxon>
    </lineage>
</organism>
<accession>A0A368V641</accession>
<dbReference type="GO" id="GO:0033104">
    <property type="term" value="C:type VI protein secretion system complex"/>
    <property type="evidence" value="ECO:0007669"/>
    <property type="project" value="InterPro"/>
</dbReference>
<proteinExistence type="predicted"/>
<evidence type="ECO:0000313" key="1">
    <source>
        <dbReference type="EMBL" id="RCW36617.1"/>
    </source>
</evidence>
<evidence type="ECO:0000313" key="2">
    <source>
        <dbReference type="Proteomes" id="UP000252733"/>
    </source>
</evidence>